<comment type="caution">
    <text evidence="2">The sequence shown here is derived from an EMBL/GenBank/DDBJ whole genome shotgun (WGS) entry which is preliminary data.</text>
</comment>
<dbReference type="EMBL" id="QNVT01000009">
    <property type="protein sequence ID" value="REC62359.1"/>
    <property type="molecule type" value="Genomic_DNA"/>
</dbReference>
<keyword evidence="3" id="KW-1185">Reference proteome</keyword>
<protein>
    <submittedName>
        <fullName evidence="2">Uncharacterized protein</fullName>
    </submittedName>
</protein>
<proteinExistence type="predicted"/>
<keyword evidence="1" id="KW-1133">Transmembrane helix</keyword>
<organism evidence="2 3">
    <name type="scientific">Chryseobacterium pennae</name>
    <dbReference type="NCBI Taxonomy" id="2258962"/>
    <lineage>
        <taxon>Bacteria</taxon>
        <taxon>Pseudomonadati</taxon>
        <taxon>Bacteroidota</taxon>
        <taxon>Flavobacteriia</taxon>
        <taxon>Flavobacteriales</taxon>
        <taxon>Weeksellaceae</taxon>
        <taxon>Chryseobacterium group</taxon>
        <taxon>Chryseobacterium</taxon>
    </lineage>
</organism>
<name>A0A3D9C9C2_9FLAO</name>
<keyword evidence="1" id="KW-0472">Membrane</keyword>
<reference evidence="3" key="1">
    <citation type="submission" date="2018-06" db="EMBL/GenBank/DDBJ databases">
        <authorList>
            <person name="Lum Nde A."/>
            <person name="Hugo C."/>
        </authorList>
    </citation>
    <scope>NUCLEOTIDE SEQUENCE [LARGE SCALE GENOMIC DNA]</scope>
    <source>
        <strain evidence="3">1_F178</strain>
    </source>
</reference>
<accession>A0A3D9C9C2</accession>
<evidence type="ECO:0000313" key="2">
    <source>
        <dbReference type="EMBL" id="REC62359.1"/>
    </source>
</evidence>
<evidence type="ECO:0000256" key="1">
    <source>
        <dbReference type="SAM" id="Phobius"/>
    </source>
</evidence>
<feature type="transmembrane region" description="Helical" evidence="1">
    <location>
        <begin position="64"/>
        <end position="85"/>
    </location>
</feature>
<dbReference type="Proteomes" id="UP000256686">
    <property type="component" value="Unassembled WGS sequence"/>
</dbReference>
<dbReference type="AlphaFoldDB" id="A0A3D9C9C2"/>
<feature type="transmembrane region" description="Helical" evidence="1">
    <location>
        <begin position="12"/>
        <end position="31"/>
    </location>
</feature>
<keyword evidence="1" id="KW-0812">Transmembrane</keyword>
<feature type="transmembrane region" description="Helical" evidence="1">
    <location>
        <begin position="37"/>
        <end position="57"/>
    </location>
</feature>
<sequence length="88" mass="9934">MKRLNQHKTASAFGNTSILSLGMLIVTFFGIIKSPHFLVGVFCLLLSYISSIVAIILQRRNPLWWIILFINIGITLILWVLSNLIPPL</sequence>
<evidence type="ECO:0000313" key="3">
    <source>
        <dbReference type="Proteomes" id="UP000256686"/>
    </source>
</evidence>
<dbReference type="RefSeq" id="WP_115970930.1">
    <property type="nucleotide sequence ID" value="NZ_QNVT01000009.1"/>
</dbReference>
<gene>
    <name evidence="2" type="ORF">DRF65_11650</name>
</gene>